<protein>
    <recommendedName>
        <fullName evidence="4">HTH cro/C1-type domain-containing protein</fullName>
    </recommendedName>
</protein>
<dbReference type="AlphaFoldDB" id="A0A6F9XLU2"/>
<proteinExistence type="predicted"/>
<dbReference type="EMBL" id="BLAM01000111">
    <property type="protein sequence ID" value="GET06130.1"/>
    <property type="molecule type" value="Genomic_DNA"/>
</dbReference>
<evidence type="ECO:0000313" key="3">
    <source>
        <dbReference type="Proteomes" id="UP000563853"/>
    </source>
</evidence>
<dbReference type="RefSeq" id="WP_170091283.1">
    <property type="nucleotide sequence ID" value="NZ_BLAM01000111.1"/>
</dbReference>
<evidence type="ECO:0008006" key="4">
    <source>
        <dbReference type="Google" id="ProtNLM"/>
    </source>
</evidence>
<name>A0A6F9XLU2_9LACO</name>
<dbReference type="Proteomes" id="UP000563853">
    <property type="component" value="Unassembled WGS sequence"/>
</dbReference>
<dbReference type="EMBL" id="JABAFP010000008">
    <property type="protein sequence ID" value="NME41759.1"/>
    <property type="molecule type" value="Genomic_DNA"/>
</dbReference>
<reference evidence="2 3" key="2">
    <citation type="submission" date="2020-04" db="EMBL/GenBank/DDBJ databases">
        <authorList>
            <person name="Hitch T.C.A."/>
            <person name="Wylensek D."/>
            <person name="Clavel T."/>
        </authorList>
    </citation>
    <scope>NUCLEOTIDE SEQUENCE [LARGE SCALE GENOMIC DNA]</scope>
    <source>
        <strain evidence="2 3">WCA-389-WT-5H1</strain>
    </source>
</reference>
<sequence length="63" mass="7302">MIIDTNKIELLLSNKNLTDYQIEKMTGVSRVTVKQYRQNGINSMKLVNAVKLLDGYKQMKKIQ</sequence>
<comment type="caution">
    <text evidence="1">The sequence shown here is derived from an EMBL/GenBank/DDBJ whole genome shotgun (WGS) entry which is preliminary data.</text>
</comment>
<organism evidence="1">
    <name type="scientific">Ligilactobacillus agilis</name>
    <dbReference type="NCBI Taxonomy" id="1601"/>
    <lineage>
        <taxon>Bacteria</taxon>
        <taxon>Bacillati</taxon>
        <taxon>Bacillota</taxon>
        <taxon>Bacilli</taxon>
        <taxon>Lactobacillales</taxon>
        <taxon>Lactobacillaceae</taxon>
        <taxon>Ligilactobacillus</taxon>
    </lineage>
</organism>
<reference evidence="1" key="1">
    <citation type="submission" date="2019-10" db="EMBL/GenBank/DDBJ databases">
        <title>Lactobacillus agilis SY212 Whole Genome Sequencing Project.</title>
        <authorList>
            <person name="Suzuki S."/>
            <person name="Endo A."/>
            <person name="Maeno S."/>
            <person name="Shiwa Y."/>
            <person name="Matsutani M."/>
            <person name="Kajikawa A."/>
        </authorList>
    </citation>
    <scope>NUCLEOTIDE SEQUENCE</scope>
    <source>
        <strain evidence="1">SY212</strain>
    </source>
</reference>
<evidence type="ECO:0000313" key="1">
    <source>
        <dbReference type="EMBL" id="GET06130.1"/>
    </source>
</evidence>
<accession>A0A6F9XLU2</accession>
<dbReference type="Proteomes" id="UP000494265">
    <property type="component" value="Unassembled WGS sequence"/>
</dbReference>
<evidence type="ECO:0000313" key="2">
    <source>
        <dbReference type="EMBL" id="NME41759.1"/>
    </source>
</evidence>
<gene>
    <name evidence="2" type="ORF">HF863_03060</name>
    <name evidence="1" type="ORF">SY212_11600</name>
</gene>